<keyword evidence="2" id="KW-0813">Transport</keyword>
<dbReference type="GO" id="GO:0015297">
    <property type="term" value="F:antiporter activity"/>
    <property type="evidence" value="ECO:0007669"/>
    <property type="project" value="UniProtKB-KW"/>
</dbReference>
<dbReference type="AlphaFoldDB" id="A0A6B0XZG6"/>
<evidence type="ECO:0000256" key="1">
    <source>
        <dbReference type="ARBA" id="ARBA00004429"/>
    </source>
</evidence>
<keyword evidence="4" id="KW-1003">Cell membrane</keyword>
<keyword evidence="5 10" id="KW-0812">Transmembrane</keyword>
<evidence type="ECO:0000256" key="3">
    <source>
        <dbReference type="ARBA" id="ARBA00022449"/>
    </source>
</evidence>
<evidence type="ECO:0000256" key="5">
    <source>
        <dbReference type="ARBA" id="ARBA00022692"/>
    </source>
</evidence>
<feature type="transmembrane region" description="Helical" evidence="10">
    <location>
        <begin position="240"/>
        <end position="257"/>
    </location>
</feature>
<proteinExistence type="predicted"/>
<dbReference type="PANTHER" id="PTHR43298">
    <property type="entry name" value="MULTIDRUG RESISTANCE PROTEIN NORM-RELATED"/>
    <property type="match status" value="1"/>
</dbReference>
<name>A0A6B0XZG6_9RHOB</name>
<evidence type="ECO:0000256" key="4">
    <source>
        <dbReference type="ARBA" id="ARBA00022475"/>
    </source>
</evidence>
<dbReference type="CDD" id="cd13131">
    <property type="entry name" value="MATE_NorM_like"/>
    <property type="match status" value="1"/>
</dbReference>
<feature type="transmembrane region" description="Helical" evidence="10">
    <location>
        <begin position="167"/>
        <end position="186"/>
    </location>
</feature>
<feature type="transmembrane region" description="Helical" evidence="10">
    <location>
        <begin position="426"/>
        <end position="448"/>
    </location>
</feature>
<evidence type="ECO:0000256" key="9">
    <source>
        <dbReference type="ARBA" id="ARBA00031636"/>
    </source>
</evidence>
<dbReference type="EMBL" id="VXRY01000334">
    <property type="protein sequence ID" value="MXY34114.1"/>
    <property type="molecule type" value="Genomic_DNA"/>
</dbReference>
<evidence type="ECO:0000256" key="2">
    <source>
        <dbReference type="ARBA" id="ARBA00022448"/>
    </source>
</evidence>
<evidence type="ECO:0000256" key="8">
    <source>
        <dbReference type="ARBA" id="ARBA00023136"/>
    </source>
</evidence>
<feature type="transmembrane region" description="Helical" evidence="10">
    <location>
        <begin position="360"/>
        <end position="378"/>
    </location>
</feature>
<feature type="transmembrane region" description="Helical" evidence="10">
    <location>
        <begin position="316"/>
        <end position="340"/>
    </location>
</feature>
<dbReference type="PANTHER" id="PTHR43298:SF2">
    <property type="entry name" value="FMN_FAD EXPORTER YEEO-RELATED"/>
    <property type="match status" value="1"/>
</dbReference>
<dbReference type="InterPro" id="IPR050222">
    <property type="entry name" value="MATE_MdtK"/>
</dbReference>
<feature type="transmembrane region" description="Helical" evidence="10">
    <location>
        <begin position="99"/>
        <end position="118"/>
    </location>
</feature>
<feature type="transmembrane region" description="Helical" evidence="10">
    <location>
        <begin position="399"/>
        <end position="420"/>
    </location>
</feature>
<dbReference type="GO" id="GO:0006811">
    <property type="term" value="P:monoatomic ion transport"/>
    <property type="evidence" value="ECO:0007669"/>
    <property type="project" value="UniProtKB-KW"/>
</dbReference>
<comment type="subcellular location">
    <subcellularLocation>
        <location evidence="1">Cell inner membrane</location>
        <topology evidence="1">Multi-pass membrane protein</topology>
    </subcellularLocation>
</comment>
<gene>
    <name evidence="11" type="ORF">F4Y60_08485</name>
</gene>
<evidence type="ECO:0000256" key="10">
    <source>
        <dbReference type="SAM" id="Phobius"/>
    </source>
</evidence>
<accession>A0A6B0XZG6</accession>
<keyword evidence="6 10" id="KW-1133">Transmembrane helix</keyword>
<dbReference type="PIRSF" id="PIRSF006603">
    <property type="entry name" value="DinF"/>
    <property type="match status" value="1"/>
</dbReference>
<reference evidence="11" key="1">
    <citation type="submission" date="2019-09" db="EMBL/GenBank/DDBJ databases">
        <title>Characterisation of the sponge microbiome using genome-centric metagenomics.</title>
        <authorList>
            <person name="Engelberts J.P."/>
            <person name="Robbins S.J."/>
            <person name="De Goeij J.M."/>
            <person name="Aranda M."/>
            <person name="Bell S.C."/>
            <person name="Webster N.S."/>
        </authorList>
    </citation>
    <scope>NUCLEOTIDE SEQUENCE</scope>
    <source>
        <strain evidence="11">SB0664_bin_43</strain>
    </source>
</reference>
<feature type="transmembrane region" description="Helical" evidence="10">
    <location>
        <begin position="198"/>
        <end position="219"/>
    </location>
</feature>
<dbReference type="GO" id="GO:0042910">
    <property type="term" value="F:xenobiotic transmembrane transporter activity"/>
    <property type="evidence" value="ECO:0007669"/>
    <property type="project" value="InterPro"/>
</dbReference>
<keyword evidence="8 10" id="KW-0472">Membrane</keyword>
<dbReference type="Pfam" id="PF01554">
    <property type="entry name" value="MatE"/>
    <property type="match status" value="2"/>
</dbReference>
<protein>
    <recommendedName>
        <fullName evidence="9">Multidrug-efflux transporter</fullName>
    </recommendedName>
</protein>
<feature type="transmembrane region" description="Helical" evidence="10">
    <location>
        <begin position="60"/>
        <end position="87"/>
    </location>
</feature>
<dbReference type="NCBIfam" id="TIGR00797">
    <property type="entry name" value="matE"/>
    <property type="match status" value="1"/>
</dbReference>
<evidence type="ECO:0000313" key="11">
    <source>
        <dbReference type="EMBL" id="MXY34114.1"/>
    </source>
</evidence>
<dbReference type="InterPro" id="IPR002528">
    <property type="entry name" value="MATE_fam"/>
</dbReference>
<dbReference type="GO" id="GO:0005886">
    <property type="term" value="C:plasma membrane"/>
    <property type="evidence" value="ECO:0007669"/>
    <property type="project" value="UniProtKB-SubCell"/>
</dbReference>
<comment type="caution">
    <text evidence="11">The sequence shown here is derived from an EMBL/GenBank/DDBJ whole genome shotgun (WGS) entry which is preliminary data.</text>
</comment>
<keyword evidence="3" id="KW-0050">Antiport</keyword>
<dbReference type="InterPro" id="IPR048279">
    <property type="entry name" value="MdtK-like"/>
</dbReference>
<feature type="transmembrane region" description="Helical" evidence="10">
    <location>
        <begin position="269"/>
        <end position="295"/>
    </location>
</feature>
<keyword evidence="7" id="KW-0406">Ion transport</keyword>
<sequence length="459" mass="49426">MSESVHAEDRHELRGQARALLRLGLPIVASQLAHMAIVTTDTIMIGWYDVPSLAALSLSGGIWFIVFILGSGFAWAVMPIVASAIALNDMREVRRATRMAMWLSGLYGIAVTPLFLFFEPIFLAMGQDAEVAHLSGQYMVWLGLATAPALLVTTLRSYLSALERPNVFLAVILCTGLLNVVLNYALIFGNLGAPEMGIAGAGIASLIGNLAAFVLLAHFSARVRPDYALFRNIHRPDRMFLGRVFRLGWPIGLTNFAETGLFAASTLMMGWVGTIALAAHGVALQVAGLTFMMHLGLSQAITVRAGRAWGMGDRALLRTASQAAMILSLAASVTTIVLFLTLPEFLIGLFVDPLDPERPAILAVGASLLAVAALFQLVDSGQVMALGMLRGVQDTRVPMVIAVVSYWLVGLPVSYVFGFTFRLEGIGIWLGLTVGLACACMAMQFRFWTRYVGSTRMTG</sequence>
<organism evidence="11">
    <name type="scientific">Boseongicola sp. SB0664_bin_43</name>
    <dbReference type="NCBI Taxonomy" id="2604844"/>
    <lineage>
        <taxon>Bacteria</taxon>
        <taxon>Pseudomonadati</taxon>
        <taxon>Pseudomonadota</taxon>
        <taxon>Alphaproteobacteria</taxon>
        <taxon>Rhodobacterales</taxon>
        <taxon>Paracoccaceae</taxon>
        <taxon>Boseongicola</taxon>
    </lineage>
</organism>
<feature type="transmembrane region" description="Helical" evidence="10">
    <location>
        <begin position="138"/>
        <end position="155"/>
    </location>
</feature>
<evidence type="ECO:0000256" key="7">
    <source>
        <dbReference type="ARBA" id="ARBA00023065"/>
    </source>
</evidence>
<feature type="transmembrane region" description="Helical" evidence="10">
    <location>
        <begin position="20"/>
        <end position="48"/>
    </location>
</feature>
<evidence type="ECO:0000256" key="6">
    <source>
        <dbReference type="ARBA" id="ARBA00022989"/>
    </source>
</evidence>